<reference evidence="1" key="2">
    <citation type="journal article" date="2015" name="Fish Shellfish Immunol.">
        <title>Early steps in the European eel (Anguilla anguilla)-Vibrio vulnificus interaction in the gills: Role of the RtxA13 toxin.</title>
        <authorList>
            <person name="Callol A."/>
            <person name="Pajuelo D."/>
            <person name="Ebbesson L."/>
            <person name="Teles M."/>
            <person name="MacKenzie S."/>
            <person name="Amaro C."/>
        </authorList>
    </citation>
    <scope>NUCLEOTIDE SEQUENCE</scope>
</reference>
<dbReference type="EMBL" id="GBXM01088270">
    <property type="protein sequence ID" value="JAH20307.1"/>
    <property type="molecule type" value="Transcribed_RNA"/>
</dbReference>
<reference evidence="1" key="1">
    <citation type="submission" date="2014-11" db="EMBL/GenBank/DDBJ databases">
        <authorList>
            <person name="Amaro Gonzalez C."/>
        </authorList>
    </citation>
    <scope>NUCLEOTIDE SEQUENCE</scope>
</reference>
<organism evidence="1">
    <name type="scientific">Anguilla anguilla</name>
    <name type="common">European freshwater eel</name>
    <name type="synonym">Muraena anguilla</name>
    <dbReference type="NCBI Taxonomy" id="7936"/>
    <lineage>
        <taxon>Eukaryota</taxon>
        <taxon>Metazoa</taxon>
        <taxon>Chordata</taxon>
        <taxon>Craniata</taxon>
        <taxon>Vertebrata</taxon>
        <taxon>Euteleostomi</taxon>
        <taxon>Actinopterygii</taxon>
        <taxon>Neopterygii</taxon>
        <taxon>Teleostei</taxon>
        <taxon>Anguilliformes</taxon>
        <taxon>Anguillidae</taxon>
        <taxon>Anguilla</taxon>
    </lineage>
</organism>
<name>A0A0E9Q0H1_ANGAN</name>
<evidence type="ECO:0000313" key="1">
    <source>
        <dbReference type="EMBL" id="JAH10022.1"/>
    </source>
</evidence>
<sequence>MFYYFSTEIYVYSVFLAANNVLLKAKSLLFPRQTNII</sequence>
<accession>A0A0E9Q0H1</accession>
<protein>
    <submittedName>
        <fullName evidence="1">Uncharacterized protein</fullName>
    </submittedName>
</protein>
<dbReference type="EMBL" id="GBXM01098555">
    <property type="protein sequence ID" value="JAH10022.1"/>
    <property type="molecule type" value="Transcribed_RNA"/>
</dbReference>
<proteinExistence type="predicted"/>
<dbReference type="AlphaFoldDB" id="A0A0E9Q0H1"/>